<evidence type="ECO:0000313" key="5">
    <source>
        <dbReference type="Proteomes" id="UP000321224"/>
    </source>
</evidence>
<keyword evidence="2" id="KW-0560">Oxidoreductase</keyword>
<evidence type="ECO:0000259" key="3">
    <source>
        <dbReference type="SMART" id="SM00822"/>
    </source>
</evidence>
<dbReference type="Pfam" id="PF13561">
    <property type="entry name" value="adh_short_C2"/>
    <property type="match status" value="1"/>
</dbReference>
<dbReference type="GO" id="GO:0016491">
    <property type="term" value="F:oxidoreductase activity"/>
    <property type="evidence" value="ECO:0007669"/>
    <property type="project" value="UniProtKB-KW"/>
</dbReference>
<dbReference type="InterPro" id="IPR057326">
    <property type="entry name" value="KR_dom"/>
</dbReference>
<dbReference type="InterPro" id="IPR020904">
    <property type="entry name" value="Sc_DH/Rdtase_CS"/>
</dbReference>
<dbReference type="PANTHER" id="PTHR42879:SF2">
    <property type="entry name" value="3-OXOACYL-[ACYL-CARRIER-PROTEIN] REDUCTASE FABG"/>
    <property type="match status" value="1"/>
</dbReference>
<dbReference type="NCBIfam" id="NF009466">
    <property type="entry name" value="PRK12826.1-2"/>
    <property type="match status" value="1"/>
</dbReference>
<name>A0A511H9J0_9BACT</name>
<feature type="domain" description="Ketoreductase" evidence="3">
    <location>
        <begin position="15"/>
        <end position="195"/>
    </location>
</feature>
<comment type="similarity">
    <text evidence="1">Belongs to the short-chain dehydrogenases/reductases (SDR) family.</text>
</comment>
<proteinExistence type="inferred from homology"/>
<dbReference type="InterPro" id="IPR050259">
    <property type="entry name" value="SDR"/>
</dbReference>
<dbReference type="SMART" id="SM00822">
    <property type="entry name" value="PKS_KR"/>
    <property type="match status" value="1"/>
</dbReference>
<accession>A0A511H9J0</accession>
<dbReference type="Proteomes" id="UP000321224">
    <property type="component" value="Unassembled WGS sequence"/>
</dbReference>
<evidence type="ECO:0000256" key="1">
    <source>
        <dbReference type="ARBA" id="ARBA00006484"/>
    </source>
</evidence>
<reference evidence="4 5" key="1">
    <citation type="submission" date="2019-07" db="EMBL/GenBank/DDBJ databases">
        <title>Whole genome shotgun sequence of Myxococcus virescens NBRC 100334.</title>
        <authorList>
            <person name="Hosoyama A."/>
            <person name="Uohara A."/>
            <person name="Ohji S."/>
            <person name="Ichikawa N."/>
        </authorList>
    </citation>
    <scope>NUCLEOTIDE SEQUENCE [LARGE SCALE GENOMIC DNA]</scope>
    <source>
        <strain evidence="4 5">NBRC 100334</strain>
    </source>
</reference>
<dbReference type="InterPro" id="IPR036291">
    <property type="entry name" value="NAD(P)-bd_dom_sf"/>
</dbReference>
<dbReference type="EMBL" id="BJVY01000008">
    <property type="protein sequence ID" value="GEL70180.1"/>
    <property type="molecule type" value="Genomic_DNA"/>
</dbReference>
<dbReference type="InterPro" id="IPR002347">
    <property type="entry name" value="SDR_fam"/>
</dbReference>
<dbReference type="PANTHER" id="PTHR42879">
    <property type="entry name" value="3-OXOACYL-(ACYL-CARRIER-PROTEIN) REDUCTASE"/>
    <property type="match status" value="1"/>
</dbReference>
<evidence type="ECO:0000256" key="2">
    <source>
        <dbReference type="ARBA" id="ARBA00023002"/>
    </source>
</evidence>
<dbReference type="PRINTS" id="PR00080">
    <property type="entry name" value="SDRFAMILY"/>
</dbReference>
<dbReference type="AlphaFoldDB" id="A0A511H9J0"/>
<dbReference type="GO" id="GO:0032787">
    <property type="term" value="P:monocarboxylic acid metabolic process"/>
    <property type="evidence" value="ECO:0007669"/>
    <property type="project" value="UniProtKB-ARBA"/>
</dbReference>
<evidence type="ECO:0000313" key="4">
    <source>
        <dbReference type="EMBL" id="GEL70180.1"/>
    </source>
</evidence>
<comment type="caution">
    <text evidence="4">The sequence shown here is derived from an EMBL/GenBank/DDBJ whole genome shotgun (WGS) entry which is preliminary data.</text>
</comment>
<dbReference type="PRINTS" id="PR00081">
    <property type="entry name" value="GDHRDH"/>
</dbReference>
<dbReference type="PROSITE" id="PS00061">
    <property type="entry name" value="ADH_SHORT"/>
    <property type="match status" value="1"/>
</dbReference>
<dbReference type="SUPFAM" id="SSF51735">
    <property type="entry name" value="NAD(P)-binding Rossmann-fold domains"/>
    <property type="match status" value="1"/>
</dbReference>
<dbReference type="FunFam" id="3.40.50.720:FF:000173">
    <property type="entry name" value="3-oxoacyl-[acyl-carrier protein] reductase"/>
    <property type="match status" value="1"/>
</dbReference>
<organism evidence="4 5">
    <name type="scientific">Myxococcus virescens</name>
    <dbReference type="NCBI Taxonomy" id="83456"/>
    <lineage>
        <taxon>Bacteria</taxon>
        <taxon>Pseudomonadati</taxon>
        <taxon>Myxococcota</taxon>
        <taxon>Myxococcia</taxon>
        <taxon>Myxococcales</taxon>
        <taxon>Cystobacterineae</taxon>
        <taxon>Myxococcaceae</taxon>
        <taxon>Myxococcus</taxon>
    </lineage>
</organism>
<dbReference type="NCBIfam" id="NF005559">
    <property type="entry name" value="PRK07231.1"/>
    <property type="match status" value="1"/>
</dbReference>
<protein>
    <submittedName>
        <fullName evidence="4">Beta-ketoacyl-ACP reductase</fullName>
    </submittedName>
</protein>
<gene>
    <name evidence="4" type="primary">fabG</name>
    <name evidence="4" type="ORF">MVI01_19640</name>
</gene>
<dbReference type="Gene3D" id="3.40.50.720">
    <property type="entry name" value="NAD(P)-binding Rossmann-like Domain"/>
    <property type="match status" value="1"/>
</dbReference>
<sequence>MVSESQAARQRFQQQAVIITGGSRGIGKAIALAFAAEGADIVLNYGSNAEAARQAAAEVEAQGRRCVLVPGSVASPDVPGQLREAALSHFGRIDVLVNNAGISRDGHLMMLQAAAWRETVDVNLYGALACCQAVIPTMVQQGRGAIINMSSSAGIRGRAGQVPYAATKGALIGLTQALAGELGPHGIRVNCVAPGFVETEMVAGLMNRPGVREGFIQATPIRRLGTVEDVANATLFLASPESAYVVGDVLRVNGGLVL</sequence>